<dbReference type="InterPro" id="IPR011009">
    <property type="entry name" value="Kinase-like_dom_sf"/>
</dbReference>
<gene>
    <name evidence="3" type="ORF">AB1Y20_021755</name>
</gene>
<dbReference type="InterPro" id="IPR000719">
    <property type="entry name" value="Prot_kinase_dom"/>
</dbReference>
<dbReference type="GO" id="GO:0005524">
    <property type="term" value="F:ATP binding"/>
    <property type="evidence" value="ECO:0007669"/>
    <property type="project" value="InterPro"/>
</dbReference>
<feature type="domain" description="Protein kinase" evidence="2">
    <location>
        <begin position="178"/>
        <end position="540"/>
    </location>
</feature>
<proteinExistence type="predicted"/>
<dbReference type="EMBL" id="JBGBPQ010000007">
    <property type="protein sequence ID" value="KAL1522113.1"/>
    <property type="molecule type" value="Genomic_DNA"/>
</dbReference>
<dbReference type="PANTHER" id="PTHR43173">
    <property type="entry name" value="ABC1 FAMILY PROTEIN"/>
    <property type="match status" value="1"/>
</dbReference>
<feature type="region of interest" description="Disordered" evidence="1">
    <location>
        <begin position="1"/>
        <end position="52"/>
    </location>
</feature>
<evidence type="ECO:0000313" key="3">
    <source>
        <dbReference type="EMBL" id="KAL1522113.1"/>
    </source>
</evidence>
<feature type="compositionally biased region" description="Low complexity" evidence="1">
    <location>
        <begin position="28"/>
        <end position="43"/>
    </location>
</feature>
<dbReference type="GO" id="GO:0004672">
    <property type="term" value="F:protein kinase activity"/>
    <property type="evidence" value="ECO:0007669"/>
    <property type="project" value="InterPro"/>
</dbReference>
<sequence length="566" mass="63273">MAGIPPTRIFLPKTDMDAASSKDDAAQRSKSPSARSTAPASSEAETRKVSRAVSDSSLHREIAVPTADAVTSWRTVHFWKLASRMIFDYRMMNGKKKEERDWDMLHERYAPQVLELALKLRGLFVKLGQQASTMSIVPSQYREKLEVLQKGVPAKPLAEVRGIIERSMGRGFDEMFQSFDELPIGSASVGQVHRARLHDGREVVVKVQYPEVRELFASDFDQVIAACKFWDTRVIDDLKEARRHHVAETDFRREARIMDAIASNAQRAWGHRVVIPRSVEGMVSQDVLVMTLLPGYTLLDALTRMGRALAHQLGMSLSELKDGMATPGAISQLRLARAYGTVWLHSMCSCVAKCTPGGEAPPPVVEVKKILRLLTHVLAQQVLDDGLFTSDPHPGNVMILPDGRLGLIDFGQAKELTTKQRIYLCRTVVAVATQDTEEILELAKESPFKTKYNTADAMVRYTSVVWEGKLEELDELAAIDPVVQSDPEYLMVRRTVLMCHGLCAVIGTTLNVAKEWEPVARRVLREEGIAVKDSEEHPWRARLERCTACLRQPRLRTASFGVASLH</sequence>
<dbReference type="Pfam" id="PF03109">
    <property type="entry name" value="ABC1"/>
    <property type="match status" value="2"/>
</dbReference>
<dbReference type="InterPro" id="IPR051130">
    <property type="entry name" value="Mito_struct-func_regulator"/>
</dbReference>
<accession>A0AB34JMG2</accession>
<name>A0AB34JMG2_PRYPA</name>
<evidence type="ECO:0000313" key="4">
    <source>
        <dbReference type="Proteomes" id="UP001515480"/>
    </source>
</evidence>
<feature type="compositionally biased region" description="Basic and acidic residues" evidence="1">
    <location>
        <begin position="14"/>
        <end position="27"/>
    </location>
</feature>
<dbReference type="SUPFAM" id="SSF56112">
    <property type="entry name" value="Protein kinase-like (PK-like)"/>
    <property type="match status" value="1"/>
</dbReference>
<dbReference type="AlphaFoldDB" id="A0AB34JMG2"/>
<keyword evidence="4" id="KW-1185">Reference proteome</keyword>
<evidence type="ECO:0000259" key="2">
    <source>
        <dbReference type="PROSITE" id="PS50011"/>
    </source>
</evidence>
<dbReference type="InterPro" id="IPR004147">
    <property type="entry name" value="ABC1_dom"/>
</dbReference>
<dbReference type="PANTHER" id="PTHR43173:SF34">
    <property type="entry name" value="ABC1 ATYPICAL KINASE-LIKE DOMAIN-CONTAINING PROTEIN"/>
    <property type="match status" value="1"/>
</dbReference>
<organism evidence="3 4">
    <name type="scientific">Prymnesium parvum</name>
    <name type="common">Toxic golden alga</name>
    <dbReference type="NCBI Taxonomy" id="97485"/>
    <lineage>
        <taxon>Eukaryota</taxon>
        <taxon>Haptista</taxon>
        <taxon>Haptophyta</taxon>
        <taxon>Prymnesiophyceae</taxon>
        <taxon>Prymnesiales</taxon>
        <taxon>Prymnesiaceae</taxon>
        <taxon>Prymnesium</taxon>
    </lineage>
</organism>
<protein>
    <recommendedName>
        <fullName evidence="2">Protein kinase domain-containing protein</fullName>
    </recommendedName>
</protein>
<dbReference type="CDD" id="cd05121">
    <property type="entry name" value="ABC1_ADCK3-like"/>
    <property type="match status" value="1"/>
</dbReference>
<reference evidence="3 4" key="1">
    <citation type="journal article" date="2024" name="Science">
        <title>Giant polyketide synthase enzymes in the biosynthesis of giant marine polyether toxins.</title>
        <authorList>
            <person name="Fallon T.R."/>
            <person name="Shende V.V."/>
            <person name="Wierzbicki I.H."/>
            <person name="Pendleton A.L."/>
            <person name="Watervoot N.F."/>
            <person name="Auber R.P."/>
            <person name="Gonzalez D.J."/>
            <person name="Wisecaver J.H."/>
            <person name="Moore B.S."/>
        </authorList>
    </citation>
    <scope>NUCLEOTIDE SEQUENCE [LARGE SCALE GENOMIC DNA]</scope>
    <source>
        <strain evidence="3 4">12B1</strain>
    </source>
</reference>
<dbReference type="PROSITE" id="PS50011">
    <property type="entry name" value="PROTEIN_KINASE_DOM"/>
    <property type="match status" value="1"/>
</dbReference>
<comment type="caution">
    <text evidence="3">The sequence shown here is derived from an EMBL/GenBank/DDBJ whole genome shotgun (WGS) entry which is preliminary data.</text>
</comment>
<dbReference type="Proteomes" id="UP001515480">
    <property type="component" value="Unassembled WGS sequence"/>
</dbReference>
<evidence type="ECO:0000256" key="1">
    <source>
        <dbReference type="SAM" id="MobiDB-lite"/>
    </source>
</evidence>